<evidence type="ECO:0000256" key="2">
    <source>
        <dbReference type="ARBA" id="ARBA00022741"/>
    </source>
</evidence>
<dbReference type="InterPro" id="IPR036371">
    <property type="entry name" value="TPK_B1-bd_sf"/>
</dbReference>
<comment type="caution">
    <text evidence="7">The sequence shown here is derived from an EMBL/GenBank/DDBJ whole genome shotgun (WGS) entry which is preliminary data.</text>
</comment>
<dbReference type="CDD" id="cd07995">
    <property type="entry name" value="TPK"/>
    <property type="match status" value="1"/>
</dbReference>
<proteinExistence type="predicted"/>
<dbReference type="Gene3D" id="3.40.50.10240">
    <property type="entry name" value="Thiamin pyrophosphokinase, catalytic domain"/>
    <property type="match status" value="1"/>
</dbReference>
<dbReference type="InterPro" id="IPR007371">
    <property type="entry name" value="TPK_catalytic"/>
</dbReference>
<dbReference type="SUPFAM" id="SSF63999">
    <property type="entry name" value="Thiamin pyrophosphokinase, catalytic domain"/>
    <property type="match status" value="1"/>
</dbReference>
<dbReference type="GO" id="GO:0004788">
    <property type="term" value="F:thiamine diphosphokinase activity"/>
    <property type="evidence" value="ECO:0007669"/>
    <property type="project" value="UniProtKB-UniRule"/>
</dbReference>
<dbReference type="SMART" id="SM00983">
    <property type="entry name" value="TPK_B1_binding"/>
    <property type="match status" value="1"/>
</dbReference>
<dbReference type="InterPro" id="IPR036759">
    <property type="entry name" value="TPK_catalytic_sf"/>
</dbReference>
<dbReference type="GO" id="GO:0009229">
    <property type="term" value="P:thiamine diphosphate biosynthetic process"/>
    <property type="evidence" value="ECO:0007669"/>
    <property type="project" value="InterPro"/>
</dbReference>
<dbReference type="GO" id="GO:0016301">
    <property type="term" value="F:kinase activity"/>
    <property type="evidence" value="ECO:0007669"/>
    <property type="project" value="UniProtKB-KW"/>
</dbReference>
<accession>A0A7V1LPT7</accession>
<gene>
    <name evidence="7" type="ORF">ENJ10_14530</name>
</gene>
<dbReference type="InterPro" id="IPR006282">
    <property type="entry name" value="Thi_PPkinase"/>
</dbReference>
<dbReference type="Pfam" id="PF04265">
    <property type="entry name" value="TPK_B1_binding"/>
    <property type="match status" value="1"/>
</dbReference>
<keyword evidence="3" id="KW-0418">Kinase</keyword>
<evidence type="ECO:0000313" key="7">
    <source>
        <dbReference type="EMBL" id="HED11903.1"/>
    </source>
</evidence>
<dbReference type="Proteomes" id="UP000886005">
    <property type="component" value="Unassembled WGS sequence"/>
</dbReference>
<dbReference type="GO" id="GO:0005524">
    <property type="term" value="F:ATP binding"/>
    <property type="evidence" value="ECO:0007669"/>
    <property type="project" value="UniProtKB-KW"/>
</dbReference>
<dbReference type="PANTHER" id="PTHR41299">
    <property type="entry name" value="THIAMINE PYROPHOSPHOKINASE"/>
    <property type="match status" value="1"/>
</dbReference>
<dbReference type="EMBL" id="DRLD01000413">
    <property type="protein sequence ID" value="HED11903.1"/>
    <property type="molecule type" value="Genomic_DNA"/>
</dbReference>
<keyword evidence="1 7" id="KW-0808">Transferase</keyword>
<evidence type="ECO:0000256" key="5">
    <source>
        <dbReference type="NCBIfam" id="TIGR01378"/>
    </source>
</evidence>
<dbReference type="InterPro" id="IPR007373">
    <property type="entry name" value="Thiamin_PyroPKinase_B1-bd"/>
</dbReference>
<dbReference type="Pfam" id="PF04263">
    <property type="entry name" value="TPK_catalytic"/>
    <property type="match status" value="1"/>
</dbReference>
<dbReference type="SUPFAM" id="SSF63862">
    <property type="entry name" value="Thiamin pyrophosphokinase, substrate-binding domain"/>
    <property type="match status" value="1"/>
</dbReference>
<dbReference type="NCBIfam" id="TIGR01378">
    <property type="entry name" value="thi_PPkinase"/>
    <property type="match status" value="1"/>
</dbReference>
<dbReference type="GO" id="GO:0030975">
    <property type="term" value="F:thiamine binding"/>
    <property type="evidence" value="ECO:0007669"/>
    <property type="project" value="InterPro"/>
</dbReference>
<evidence type="ECO:0000256" key="4">
    <source>
        <dbReference type="ARBA" id="ARBA00022840"/>
    </source>
</evidence>
<reference evidence="7" key="1">
    <citation type="journal article" date="2020" name="mSystems">
        <title>Genome- and Community-Level Interaction Insights into Carbon Utilization and Element Cycling Functions of Hydrothermarchaeota in Hydrothermal Sediment.</title>
        <authorList>
            <person name="Zhou Z."/>
            <person name="Liu Y."/>
            <person name="Xu W."/>
            <person name="Pan J."/>
            <person name="Luo Z.H."/>
            <person name="Li M."/>
        </authorList>
    </citation>
    <scope>NUCLEOTIDE SEQUENCE [LARGE SCALE GENOMIC DNA]</scope>
    <source>
        <strain evidence="7">HyVt-456</strain>
    </source>
</reference>
<evidence type="ECO:0000256" key="3">
    <source>
        <dbReference type="ARBA" id="ARBA00022777"/>
    </source>
</evidence>
<dbReference type="EC" id="2.7.6.2" evidence="5"/>
<name>A0A7V1LPT7_CALAY</name>
<dbReference type="PANTHER" id="PTHR41299:SF1">
    <property type="entry name" value="THIAMINE PYROPHOSPHOKINASE"/>
    <property type="match status" value="1"/>
</dbReference>
<evidence type="ECO:0000256" key="1">
    <source>
        <dbReference type="ARBA" id="ARBA00022679"/>
    </source>
</evidence>
<sequence>MAKETPFFRGPYGTSSGACAMPLNKKNILLIANGERPGKALVERVRRKADFIIAVDGGLAHCHHYNISPDRLIGDLDSYNPEHARVLKTENIIRVPDQNQTDLQKALAYVQDLDPAGVMIIGALGGRADHSLANLIIVNNHEEEWPLWIYDNRGCFTLLGEGRHTLDDPPGTTVSLFTLSGAAGVHTQGFKYPVRTESLDASFIGVSNVIREKPAHISIGSGKILLYRQWD</sequence>
<evidence type="ECO:0000259" key="6">
    <source>
        <dbReference type="SMART" id="SM00983"/>
    </source>
</evidence>
<keyword evidence="2" id="KW-0547">Nucleotide-binding</keyword>
<dbReference type="GO" id="GO:0006772">
    <property type="term" value="P:thiamine metabolic process"/>
    <property type="evidence" value="ECO:0007669"/>
    <property type="project" value="UniProtKB-UniRule"/>
</dbReference>
<dbReference type="InterPro" id="IPR053149">
    <property type="entry name" value="TPK"/>
</dbReference>
<dbReference type="AlphaFoldDB" id="A0A7V1LPT7"/>
<keyword evidence="4" id="KW-0067">ATP-binding</keyword>
<organism evidence="7">
    <name type="scientific">Caldithrix abyssi</name>
    <dbReference type="NCBI Taxonomy" id="187145"/>
    <lineage>
        <taxon>Bacteria</taxon>
        <taxon>Pseudomonadati</taxon>
        <taxon>Calditrichota</taxon>
        <taxon>Calditrichia</taxon>
        <taxon>Calditrichales</taxon>
        <taxon>Calditrichaceae</taxon>
        <taxon>Caldithrix</taxon>
    </lineage>
</organism>
<feature type="domain" description="Thiamin pyrophosphokinase thiamin-binding" evidence="6">
    <location>
        <begin position="162"/>
        <end position="225"/>
    </location>
</feature>
<protein>
    <recommendedName>
        <fullName evidence="5">Thiamine diphosphokinase</fullName>
        <ecNumber evidence="5">2.7.6.2</ecNumber>
    </recommendedName>
</protein>